<feature type="compositionally biased region" description="Low complexity" evidence="1">
    <location>
        <begin position="356"/>
        <end position="372"/>
    </location>
</feature>
<dbReference type="CDD" id="cd00118">
    <property type="entry name" value="LysM"/>
    <property type="match status" value="1"/>
</dbReference>
<keyword evidence="6" id="KW-1185">Reference proteome</keyword>
<keyword evidence="2" id="KW-1133">Transmembrane helix</keyword>
<feature type="region of interest" description="Disordered" evidence="1">
    <location>
        <begin position="241"/>
        <end position="294"/>
    </location>
</feature>
<dbReference type="Pfam" id="PF25800">
    <property type="entry name" value="FimV_N"/>
    <property type="match status" value="1"/>
</dbReference>
<feature type="chain" id="PRO_5045686912" description="FimV N-terminal domain-containing protein" evidence="3">
    <location>
        <begin position="31"/>
        <end position="454"/>
    </location>
</feature>
<reference evidence="5" key="1">
    <citation type="submission" date="2021-11" db="EMBL/GenBank/DDBJ databases">
        <title>Draft genome sequence of Alcaligenes endophyticus type strain CCUG 75668T.</title>
        <authorList>
            <person name="Salva-Serra F."/>
            <person name="Duran R.E."/>
            <person name="Seeger M."/>
            <person name="Moore E.R.B."/>
            <person name="Jaen-Luchoro D."/>
        </authorList>
    </citation>
    <scope>NUCLEOTIDE SEQUENCE</scope>
    <source>
        <strain evidence="5">CCUG 75668</strain>
    </source>
</reference>
<dbReference type="Gene3D" id="3.10.350.10">
    <property type="entry name" value="LysM domain"/>
    <property type="match status" value="1"/>
</dbReference>
<evidence type="ECO:0000256" key="2">
    <source>
        <dbReference type="SAM" id="Phobius"/>
    </source>
</evidence>
<dbReference type="InterPro" id="IPR018392">
    <property type="entry name" value="LysM"/>
</dbReference>
<keyword evidence="2" id="KW-0472">Membrane</keyword>
<sequence length="454" mass="48660">MRKPNRCQPFKIHVLLSGVLLFGTCLPAQALQLGHSRIESAPGQALALRIPIRQSDAQDSANWRITLASAPQWQAAGIQPPVPLEQLQLHVQRTSEGAISGVQLTSSQPFEGPYADILLSVETAQGQELRHVSVMQSRRPVAQLTAASPETRSSSAQNISSLQVKAGDSLWSLARGRVPAGVSVYQWLQAVHQANPGAFVRGNMHQLKQGVTLTIPDAERMKGLNAQAAYEYFLAQSGTLKKADPSGSSTSGAVQSGTPESETAAMVQSRLQLSQTDTENQQNKRTQQQHDLRDTGERISQLEESVHNLNRALQSQGSAATNLLVEGAEILGIPTDGDSPLAVLKSSGPASAKPGQAQAASTSASTQLPSSTNTENKKAVSKVSWIQEHMLAVMGVLLALIIIVIAWVLRRANAASRELDDTPAPVSEAMVREKLEQINLDLDQPPSDEPTPRP</sequence>
<feature type="compositionally biased region" description="Polar residues" evidence="1">
    <location>
        <begin position="269"/>
        <end position="286"/>
    </location>
</feature>
<proteinExistence type="predicted"/>
<comment type="caution">
    <text evidence="5">The sequence shown here is derived from an EMBL/GenBank/DDBJ whole genome shotgun (WGS) entry which is preliminary data.</text>
</comment>
<dbReference type="InterPro" id="IPR036779">
    <property type="entry name" value="LysM_dom_sf"/>
</dbReference>
<feature type="transmembrane region" description="Helical" evidence="2">
    <location>
        <begin position="390"/>
        <end position="409"/>
    </location>
</feature>
<feature type="compositionally biased region" description="Polar residues" evidence="1">
    <location>
        <begin position="246"/>
        <end position="261"/>
    </location>
</feature>
<organism evidence="5 6">
    <name type="scientific">Alcaligenes endophyticus</name>
    <dbReference type="NCBI Taxonomy" id="1929088"/>
    <lineage>
        <taxon>Bacteria</taxon>
        <taxon>Pseudomonadati</taxon>
        <taxon>Pseudomonadota</taxon>
        <taxon>Betaproteobacteria</taxon>
        <taxon>Burkholderiales</taxon>
        <taxon>Alcaligenaceae</taxon>
        <taxon>Alcaligenes</taxon>
    </lineage>
</organism>
<dbReference type="InterPro" id="IPR020012">
    <property type="entry name" value="LysM_FimV"/>
</dbReference>
<evidence type="ECO:0000256" key="3">
    <source>
        <dbReference type="SAM" id="SignalP"/>
    </source>
</evidence>
<accession>A0ABT8EK63</accession>
<feature type="domain" description="FimV N-terminal" evidence="4">
    <location>
        <begin position="31"/>
        <end position="135"/>
    </location>
</feature>
<gene>
    <name evidence="5" type="ORF">LMS43_10265</name>
</gene>
<feature type="signal peptide" evidence="3">
    <location>
        <begin position="1"/>
        <end position="30"/>
    </location>
</feature>
<feature type="region of interest" description="Disordered" evidence="1">
    <location>
        <begin position="342"/>
        <end position="376"/>
    </location>
</feature>
<protein>
    <recommendedName>
        <fullName evidence="4">FimV N-terminal domain-containing protein</fullName>
    </recommendedName>
</protein>
<name>A0ABT8EK63_9BURK</name>
<keyword evidence="2" id="KW-0812">Transmembrane</keyword>
<evidence type="ECO:0000313" key="5">
    <source>
        <dbReference type="EMBL" id="MDN4121674.1"/>
    </source>
</evidence>
<evidence type="ECO:0000259" key="4">
    <source>
        <dbReference type="Pfam" id="PF25800"/>
    </source>
</evidence>
<dbReference type="InterPro" id="IPR057840">
    <property type="entry name" value="FimV_N"/>
</dbReference>
<dbReference type="EMBL" id="JAJHNU010000002">
    <property type="protein sequence ID" value="MDN4121674.1"/>
    <property type="molecule type" value="Genomic_DNA"/>
</dbReference>
<evidence type="ECO:0000256" key="1">
    <source>
        <dbReference type="SAM" id="MobiDB-lite"/>
    </source>
</evidence>
<evidence type="ECO:0000313" key="6">
    <source>
        <dbReference type="Proteomes" id="UP001168613"/>
    </source>
</evidence>
<keyword evidence="3" id="KW-0732">Signal</keyword>
<dbReference type="RefSeq" id="WP_266124341.1">
    <property type="nucleotide sequence ID" value="NZ_JAJHNU010000002.1"/>
</dbReference>
<dbReference type="Proteomes" id="UP001168613">
    <property type="component" value="Unassembled WGS sequence"/>
</dbReference>
<dbReference type="NCBIfam" id="TIGR03505">
    <property type="entry name" value="FimV_core"/>
    <property type="match status" value="1"/>
</dbReference>